<evidence type="ECO:0000256" key="1">
    <source>
        <dbReference type="SAM" id="MobiDB-lite"/>
    </source>
</evidence>
<proteinExistence type="predicted"/>
<comment type="caution">
    <text evidence="2">The sequence shown here is derived from an EMBL/GenBank/DDBJ whole genome shotgun (WGS) entry which is preliminary data.</text>
</comment>
<dbReference type="EMBL" id="JACTNZ010000008">
    <property type="protein sequence ID" value="KAG5535962.1"/>
    <property type="molecule type" value="Genomic_DNA"/>
</dbReference>
<keyword evidence="3" id="KW-1185">Reference proteome</keyword>
<dbReference type="Proteomes" id="UP000823749">
    <property type="component" value="Chromosome 8"/>
</dbReference>
<dbReference type="AlphaFoldDB" id="A0AAV6J4H7"/>
<organism evidence="2 3">
    <name type="scientific">Rhododendron griersonianum</name>
    <dbReference type="NCBI Taxonomy" id="479676"/>
    <lineage>
        <taxon>Eukaryota</taxon>
        <taxon>Viridiplantae</taxon>
        <taxon>Streptophyta</taxon>
        <taxon>Embryophyta</taxon>
        <taxon>Tracheophyta</taxon>
        <taxon>Spermatophyta</taxon>
        <taxon>Magnoliopsida</taxon>
        <taxon>eudicotyledons</taxon>
        <taxon>Gunneridae</taxon>
        <taxon>Pentapetalae</taxon>
        <taxon>asterids</taxon>
        <taxon>Ericales</taxon>
        <taxon>Ericaceae</taxon>
        <taxon>Ericoideae</taxon>
        <taxon>Rhodoreae</taxon>
        <taxon>Rhododendron</taxon>
    </lineage>
</organism>
<accession>A0AAV6J4H7</accession>
<gene>
    <name evidence="2" type="ORF">RHGRI_023672</name>
</gene>
<protein>
    <submittedName>
        <fullName evidence="2">Uncharacterized protein</fullName>
    </submittedName>
</protein>
<sequence length="121" mass="12936">MADIYGDIRPRQIDEFGNPVIPTGSLRDYATIGPPMGAYGTLGTGLVGSLAAAATAVDNIPIIASDPRPAGEEEEGGGRQKKKEKEEINLKTAGGQKTQQSQPHLHKQAITEKQQLKSRKE</sequence>
<feature type="region of interest" description="Disordered" evidence="1">
    <location>
        <begin position="63"/>
        <end position="121"/>
    </location>
</feature>
<reference evidence="2" key="1">
    <citation type="submission" date="2020-08" db="EMBL/GenBank/DDBJ databases">
        <title>Plant Genome Project.</title>
        <authorList>
            <person name="Zhang R.-G."/>
        </authorList>
    </citation>
    <scope>NUCLEOTIDE SEQUENCE</scope>
    <source>
        <strain evidence="2">WSP0</strain>
        <tissue evidence="2">Leaf</tissue>
    </source>
</reference>
<evidence type="ECO:0000313" key="3">
    <source>
        <dbReference type="Proteomes" id="UP000823749"/>
    </source>
</evidence>
<name>A0AAV6J4H7_9ERIC</name>
<evidence type="ECO:0000313" key="2">
    <source>
        <dbReference type="EMBL" id="KAG5535962.1"/>
    </source>
</evidence>